<gene>
    <name evidence="11" type="primary">glyS</name>
    <name evidence="13" type="ORF">HCU74_12900</name>
</gene>
<name>A0ABX1GIN5_9GAMM</name>
<evidence type="ECO:0000256" key="3">
    <source>
        <dbReference type="ARBA" id="ARBA00011209"/>
    </source>
</evidence>
<proteinExistence type="inferred from homology"/>
<dbReference type="InterPro" id="IPR008909">
    <property type="entry name" value="DALR_anticod-bd"/>
</dbReference>
<comment type="subcellular location">
    <subcellularLocation>
        <location evidence="1 11">Cytoplasm</location>
    </subcellularLocation>
</comment>
<evidence type="ECO:0000256" key="5">
    <source>
        <dbReference type="ARBA" id="ARBA00022598"/>
    </source>
</evidence>
<keyword evidence="7 11" id="KW-0067">ATP-binding</keyword>
<sequence>MSKHDLLIEVGTEELPPKALLGLSQSFTKAIAAGLAQRNVSVGKVSSFAAPRRLAVLINAVDETTPDENLEQWGPPLKVAFDADGNPSKAGQAFAAKNRIDIDRLKECVKNDGKQDKLYYSQTISGSPIVDHIPGIIDDSLNALPIPKRMRWGASLEQFVRPLHWITAVFGSNTVAGSVKGLTIGNTTRGHRFHCSEELVIEQASNYESLLRERGKVIACFDTRRSIISEQVSAEGEKLGGVAVIGADLLDEVTALVEWPVALSGNFENRFLKVPSEALISSMKEHQKYFHVVNSNKELMPHFITVANIESSAPQKIIDGNERVIRPRLSDAAFFFETDCKTSLSARRDRLTKIVFQEKLGTVFDKTERIAQLADVIAKAINCNADEARRAAQLCKSDLVSEMVLEFDDMQGIAGYYYALNDGESESIALAMNEQYMPRFAGDQLPTNEVGVVLALADRLDTISGIFGIGQAPTGSKDPFALRRASLAVMRLIIEKNLDLNLRSLLTVALQQHHAVTFSEELLDTIQGYMFERLRAWYEDRGIATEVFLAVSAKNLPRPLDFDKRVRAVQAFTELDEAAALAAANKRVSNILSKSETAVTGTVDTALLQEAAEKKLAETLATLSEDVNALYAVGEYEQGLKSLAVLREPVDAFFDGVMVNADDVALKNNRLKLLLALQQLFLEVADVSMLVPAKK</sequence>
<dbReference type="HAMAP" id="MF_00255">
    <property type="entry name" value="Gly_tRNA_synth_beta"/>
    <property type="match status" value="1"/>
</dbReference>
<evidence type="ECO:0000313" key="13">
    <source>
        <dbReference type="EMBL" id="NKI18307.1"/>
    </source>
</evidence>
<evidence type="ECO:0000256" key="4">
    <source>
        <dbReference type="ARBA" id="ARBA00022490"/>
    </source>
</evidence>
<evidence type="ECO:0000256" key="6">
    <source>
        <dbReference type="ARBA" id="ARBA00022741"/>
    </source>
</evidence>
<dbReference type="GO" id="GO:0004820">
    <property type="term" value="F:glycine-tRNA ligase activity"/>
    <property type="evidence" value="ECO:0007669"/>
    <property type="project" value="UniProtKB-EC"/>
</dbReference>
<dbReference type="SUPFAM" id="SSF109604">
    <property type="entry name" value="HD-domain/PDEase-like"/>
    <property type="match status" value="1"/>
</dbReference>
<reference evidence="13 14" key="1">
    <citation type="submission" date="2020-04" db="EMBL/GenBank/DDBJ databases">
        <authorList>
            <person name="Yoon J."/>
        </authorList>
    </citation>
    <scope>NUCLEOTIDE SEQUENCE [LARGE SCALE GENOMIC DNA]</scope>
    <source>
        <strain evidence="13 14">KMU-166</strain>
    </source>
</reference>
<evidence type="ECO:0000256" key="10">
    <source>
        <dbReference type="ARBA" id="ARBA00047937"/>
    </source>
</evidence>
<dbReference type="PRINTS" id="PR01045">
    <property type="entry name" value="TRNASYNTHGB"/>
</dbReference>
<dbReference type="InterPro" id="IPR006194">
    <property type="entry name" value="Gly-tRNA-synth_heterodimer"/>
</dbReference>
<protein>
    <recommendedName>
        <fullName evidence="11">Glycine--tRNA ligase beta subunit</fullName>
        <ecNumber evidence="11">6.1.1.14</ecNumber>
    </recommendedName>
    <alternativeName>
        <fullName evidence="11">Glycyl-tRNA synthetase beta subunit</fullName>
        <shortName evidence="11">GlyRS</shortName>
    </alternativeName>
</protein>
<dbReference type="InterPro" id="IPR015944">
    <property type="entry name" value="Gly-tRNA-synth_bsu"/>
</dbReference>
<evidence type="ECO:0000256" key="8">
    <source>
        <dbReference type="ARBA" id="ARBA00022917"/>
    </source>
</evidence>
<evidence type="ECO:0000256" key="2">
    <source>
        <dbReference type="ARBA" id="ARBA00008226"/>
    </source>
</evidence>
<evidence type="ECO:0000256" key="7">
    <source>
        <dbReference type="ARBA" id="ARBA00022840"/>
    </source>
</evidence>
<keyword evidence="5 11" id="KW-0436">Ligase</keyword>
<dbReference type="EMBL" id="JAAWWK010000004">
    <property type="protein sequence ID" value="NKI18307.1"/>
    <property type="molecule type" value="Genomic_DNA"/>
</dbReference>
<evidence type="ECO:0000259" key="12">
    <source>
        <dbReference type="Pfam" id="PF05746"/>
    </source>
</evidence>
<comment type="caution">
    <text evidence="13">The sequence shown here is derived from an EMBL/GenBank/DDBJ whole genome shotgun (WGS) entry which is preliminary data.</text>
</comment>
<organism evidence="13 14">
    <name type="scientific">Spongiibacter thalassae</name>
    <dbReference type="NCBI Taxonomy" id="2721624"/>
    <lineage>
        <taxon>Bacteria</taxon>
        <taxon>Pseudomonadati</taxon>
        <taxon>Pseudomonadota</taxon>
        <taxon>Gammaproteobacteria</taxon>
        <taxon>Cellvibrionales</taxon>
        <taxon>Spongiibacteraceae</taxon>
        <taxon>Spongiibacter</taxon>
    </lineage>
</organism>
<keyword evidence="6 11" id="KW-0547">Nucleotide-binding</keyword>
<comment type="catalytic activity">
    <reaction evidence="10 11">
        <text>tRNA(Gly) + glycine + ATP = glycyl-tRNA(Gly) + AMP + diphosphate</text>
        <dbReference type="Rhea" id="RHEA:16013"/>
        <dbReference type="Rhea" id="RHEA-COMP:9664"/>
        <dbReference type="Rhea" id="RHEA-COMP:9683"/>
        <dbReference type="ChEBI" id="CHEBI:30616"/>
        <dbReference type="ChEBI" id="CHEBI:33019"/>
        <dbReference type="ChEBI" id="CHEBI:57305"/>
        <dbReference type="ChEBI" id="CHEBI:78442"/>
        <dbReference type="ChEBI" id="CHEBI:78522"/>
        <dbReference type="ChEBI" id="CHEBI:456215"/>
        <dbReference type="EC" id="6.1.1.14"/>
    </reaction>
</comment>
<keyword evidence="14" id="KW-1185">Reference proteome</keyword>
<dbReference type="PROSITE" id="PS50861">
    <property type="entry name" value="AA_TRNA_LIGASE_II_GLYAB"/>
    <property type="match status" value="1"/>
</dbReference>
<dbReference type="RefSeq" id="WP_168450823.1">
    <property type="nucleotide sequence ID" value="NZ_JAAWWK010000004.1"/>
</dbReference>
<dbReference type="PANTHER" id="PTHR30075">
    <property type="entry name" value="GLYCYL-TRNA SYNTHETASE"/>
    <property type="match status" value="1"/>
</dbReference>
<keyword evidence="9 11" id="KW-0030">Aminoacyl-tRNA synthetase</keyword>
<comment type="similarity">
    <text evidence="2 11">Belongs to the class-II aminoacyl-tRNA synthetase family.</text>
</comment>
<dbReference type="Pfam" id="PF05746">
    <property type="entry name" value="DALR_1"/>
    <property type="match status" value="1"/>
</dbReference>
<keyword evidence="8 11" id="KW-0648">Protein biosynthesis</keyword>
<dbReference type="PANTHER" id="PTHR30075:SF2">
    <property type="entry name" value="GLYCINE--TRNA LIGASE, CHLOROPLASTIC_MITOCHONDRIAL 2"/>
    <property type="match status" value="1"/>
</dbReference>
<dbReference type="NCBIfam" id="TIGR00211">
    <property type="entry name" value="glyS"/>
    <property type="match status" value="1"/>
</dbReference>
<feature type="domain" description="DALR anticodon binding" evidence="12">
    <location>
        <begin position="583"/>
        <end position="681"/>
    </location>
</feature>
<accession>A0ABX1GIN5</accession>
<evidence type="ECO:0000256" key="9">
    <source>
        <dbReference type="ARBA" id="ARBA00023146"/>
    </source>
</evidence>
<evidence type="ECO:0000256" key="11">
    <source>
        <dbReference type="HAMAP-Rule" id="MF_00255"/>
    </source>
</evidence>
<comment type="subunit">
    <text evidence="3 11">Tetramer of two alpha and two beta subunits.</text>
</comment>
<evidence type="ECO:0000313" key="14">
    <source>
        <dbReference type="Proteomes" id="UP000765845"/>
    </source>
</evidence>
<evidence type="ECO:0000256" key="1">
    <source>
        <dbReference type="ARBA" id="ARBA00004496"/>
    </source>
</evidence>
<dbReference type="Proteomes" id="UP000765845">
    <property type="component" value="Unassembled WGS sequence"/>
</dbReference>
<dbReference type="EC" id="6.1.1.14" evidence="11"/>
<keyword evidence="4 11" id="KW-0963">Cytoplasm</keyword>
<dbReference type="Pfam" id="PF02092">
    <property type="entry name" value="tRNA_synt_2f"/>
    <property type="match status" value="1"/>
</dbReference>